<keyword evidence="1" id="KW-0732">Signal</keyword>
<accession>A0A9P8WHN3</accession>
<comment type="caution">
    <text evidence="2">The sequence shown here is derived from an EMBL/GenBank/DDBJ whole genome shotgun (WGS) entry which is preliminary data.</text>
</comment>
<proteinExistence type="predicted"/>
<name>A0A9P8WHN3_9HYPO</name>
<evidence type="ECO:0000313" key="2">
    <source>
        <dbReference type="EMBL" id="KAH6899638.1"/>
    </source>
</evidence>
<reference evidence="2 3" key="1">
    <citation type="journal article" date="2021" name="Nat. Commun.">
        <title>Genetic determinants of endophytism in the Arabidopsis root mycobiome.</title>
        <authorList>
            <person name="Mesny F."/>
            <person name="Miyauchi S."/>
            <person name="Thiergart T."/>
            <person name="Pickel B."/>
            <person name="Atanasova L."/>
            <person name="Karlsson M."/>
            <person name="Huettel B."/>
            <person name="Barry K.W."/>
            <person name="Haridas S."/>
            <person name="Chen C."/>
            <person name="Bauer D."/>
            <person name="Andreopoulos W."/>
            <person name="Pangilinan J."/>
            <person name="LaButti K."/>
            <person name="Riley R."/>
            <person name="Lipzen A."/>
            <person name="Clum A."/>
            <person name="Drula E."/>
            <person name="Henrissat B."/>
            <person name="Kohler A."/>
            <person name="Grigoriev I.V."/>
            <person name="Martin F.M."/>
            <person name="Hacquard S."/>
        </authorList>
    </citation>
    <scope>NUCLEOTIDE SEQUENCE [LARGE SCALE GENOMIC DNA]</scope>
    <source>
        <strain evidence="2 3">MPI-CAGE-CH-0241</strain>
    </source>
</reference>
<evidence type="ECO:0000313" key="3">
    <source>
        <dbReference type="Proteomes" id="UP000777438"/>
    </source>
</evidence>
<feature type="signal peptide" evidence="1">
    <location>
        <begin position="1"/>
        <end position="19"/>
    </location>
</feature>
<gene>
    <name evidence="2" type="ORF">B0T10DRAFT_1099</name>
</gene>
<dbReference type="AlphaFoldDB" id="A0A9P8WHN3"/>
<dbReference type="EMBL" id="JAGPYM010000001">
    <property type="protein sequence ID" value="KAH6899638.1"/>
    <property type="molecule type" value="Genomic_DNA"/>
</dbReference>
<dbReference type="Proteomes" id="UP000777438">
    <property type="component" value="Unassembled WGS sequence"/>
</dbReference>
<evidence type="ECO:0000256" key="1">
    <source>
        <dbReference type="SAM" id="SignalP"/>
    </source>
</evidence>
<sequence length="254" mass="28206">MKLTPASLLLLSAAGASHAFNFKKQVPPDFVENFDWKDPFQLKALASFDASCESSASFAALEYTLHNLMDPHPDGLKPWATGLKEVFSGKEYPGGWAGLDRHLHDRSLLLMDYDKIPVLVREWIEEQERTDGKGKALFAIFDKPKKEGHEIKSVVKFPSEDKIDRSQDAQKVAIFAPGALYPVLPLWAAEGSECKDALLDLARYKPTPADGGVVAWVTHTKPEEKQMELSIKVQSLKTKAKGQQAEKTASKDEL</sequence>
<protein>
    <submittedName>
        <fullName evidence="2">Uncharacterized protein</fullName>
    </submittedName>
</protein>
<feature type="chain" id="PRO_5040398672" evidence="1">
    <location>
        <begin position="20"/>
        <end position="254"/>
    </location>
</feature>
<keyword evidence="3" id="KW-1185">Reference proteome</keyword>
<dbReference type="OrthoDB" id="4359806at2759"/>
<organism evidence="2 3">
    <name type="scientific">Thelonectria olida</name>
    <dbReference type="NCBI Taxonomy" id="1576542"/>
    <lineage>
        <taxon>Eukaryota</taxon>
        <taxon>Fungi</taxon>
        <taxon>Dikarya</taxon>
        <taxon>Ascomycota</taxon>
        <taxon>Pezizomycotina</taxon>
        <taxon>Sordariomycetes</taxon>
        <taxon>Hypocreomycetidae</taxon>
        <taxon>Hypocreales</taxon>
        <taxon>Nectriaceae</taxon>
        <taxon>Thelonectria</taxon>
    </lineage>
</organism>